<feature type="chain" id="PRO_5032516144" evidence="1">
    <location>
        <begin position="23"/>
        <end position="305"/>
    </location>
</feature>
<comment type="caution">
    <text evidence="2">The sequence shown here is derived from an EMBL/GenBank/DDBJ whole genome shotgun (WGS) entry which is preliminary data.</text>
</comment>
<dbReference type="Pfam" id="PF09544">
    <property type="entry name" value="DUF2381"/>
    <property type="match status" value="1"/>
</dbReference>
<accession>A0A848M0X1</accession>
<feature type="signal peptide" evidence="1">
    <location>
        <begin position="1"/>
        <end position="22"/>
    </location>
</feature>
<evidence type="ECO:0000256" key="1">
    <source>
        <dbReference type="SAM" id="SignalP"/>
    </source>
</evidence>
<dbReference type="AlphaFoldDB" id="A0A848M0X1"/>
<dbReference type="RefSeq" id="WP_169352566.1">
    <property type="nucleotide sequence ID" value="NZ_JABBJJ010000637.1"/>
</dbReference>
<keyword evidence="3" id="KW-1185">Reference proteome</keyword>
<dbReference type="Proteomes" id="UP000518300">
    <property type="component" value="Unassembled WGS sequence"/>
</dbReference>
<protein>
    <submittedName>
        <fullName evidence="2">DUF2381 family protein</fullName>
    </submittedName>
</protein>
<evidence type="ECO:0000313" key="3">
    <source>
        <dbReference type="Proteomes" id="UP000518300"/>
    </source>
</evidence>
<evidence type="ECO:0000313" key="2">
    <source>
        <dbReference type="EMBL" id="NMO23501.1"/>
    </source>
</evidence>
<gene>
    <name evidence="2" type="ORF">HG543_52905</name>
</gene>
<keyword evidence="1" id="KW-0732">Signal</keyword>
<reference evidence="2 3" key="1">
    <citation type="submission" date="2020-04" db="EMBL/GenBank/DDBJ databases">
        <title>Draft genome of Pyxidicoccus fallax type strain.</title>
        <authorList>
            <person name="Whitworth D.E."/>
        </authorList>
    </citation>
    <scope>NUCLEOTIDE SEQUENCE [LARGE SCALE GENOMIC DNA]</scope>
    <source>
        <strain evidence="2 3">DSM 14698</strain>
    </source>
</reference>
<proteinExistence type="predicted"/>
<sequence>MSARPSALLLLLMTSWAPLASARDTSATSGQQQVRRIELGPESPQVSPEIGIRPGTGSLLLFDRPLAREGMELEGRERFSRVVMGDDTLAILPSEALREGERLRLTVRFADGGVPAEVWLILVVREQADALVELPHARRGSAPVRPEASALLEELERLREETARLRESHGPGGLTGLLTAAWAQGHGIATKALETAILHGVGTKDQVTLVSYRAAKRVAVEVRATFAPGTPPWSAGSAVLRDAKGRQLRVVQVWQSEPTREGAEVRIIVEAEAKESEARGTCTLELREAGGERTLMVDPLLFPDL</sequence>
<name>A0A848M0X1_9BACT</name>
<organism evidence="2 3">
    <name type="scientific">Pyxidicoccus fallax</name>
    <dbReference type="NCBI Taxonomy" id="394095"/>
    <lineage>
        <taxon>Bacteria</taxon>
        <taxon>Pseudomonadati</taxon>
        <taxon>Myxococcota</taxon>
        <taxon>Myxococcia</taxon>
        <taxon>Myxococcales</taxon>
        <taxon>Cystobacterineae</taxon>
        <taxon>Myxococcaceae</taxon>
        <taxon>Pyxidicoccus</taxon>
    </lineage>
</organism>
<dbReference type="InterPro" id="IPR011754">
    <property type="entry name" value="Mxa_paralog_2268"/>
</dbReference>
<dbReference type="NCBIfam" id="TIGR02268">
    <property type="entry name" value="Myxococcus xanthus paralogous family TIGR02268"/>
    <property type="match status" value="1"/>
</dbReference>
<dbReference type="EMBL" id="JABBJJ010000637">
    <property type="protein sequence ID" value="NMO23501.1"/>
    <property type="molecule type" value="Genomic_DNA"/>
</dbReference>